<protein>
    <submittedName>
        <fullName evidence="2">Bacteriophage HK97-gp10 putative tail-component</fullName>
    </submittedName>
</protein>
<comment type="caution">
    <text evidence="2">The sequence shown here is derived from an EMBL/GenBank/DDBJ whole genome shotgun (WGS) entry which is preliminary data.</text>
</comment>
<feature type="region of interest" description="Disordered" evidence="1">
    <location>
        <begin position="72"/>
        <end position="105"/>
    </location>
</feature>
<dbReference type="Proteomes" id="UP000295325">
    <property type="component" value="Unassembled WGS sequence"/>
</dbReference>
<organism evidence="2 3">
    <name type="scientific">Fonticella tunisiensis</name>
    <dbReference type="NCBI Taxonomy" id="1096341"/>
    <lineage>
        <taxon>Bacteria</taxon>
        <taxon>Bacillati</taxon>
        <taxon>Bacillota</taxon>
        <taxon>Clostridia</taxon>
        <taxon>Eubacteriales</taxon>
        <taxon>Clostridiaceae</taxon>
        <taxon>Fonticella</taxon>
    </lineage>
</organism>
<dbReference type="Pfam" id="PF04883">
    <property type="entry name" value="HK97-gp10_like"/>
    <property type="match status" value="1"/>
</dbReference>
<proteinExistence type="predicted"/>
<reference evidence="2 3" key="1">
    <citation type="submission" date="2019-03" db="EMBL/GenBank/DDBJ databases">
        <title>Genomic Encyclopedia of Type Strains, Phase IV (KMG-IV): sequencing the most valuable type-strain genomes for metagenomic binning, comparative biology and taxonomic classification.</title>
        <authorList>
            <person name="Goeker M."/>
        </authorList>
    </citation>
    <scope>NUCLEOTIDE SEQUENCE [LARGE SCALE GENOMIC DNA]</scope>
    <source>
        <strain evidence="2 3">DSM 24455</strain>
    </source>
</reference>
<evidence type="ECO:0000313" key="3">
    <source>
        <dbReference type="Proteomes" id="UP000295325"/>
    </source>
</evidence>
<dbReference type="EMBL" id="SOAZ01000001">
    <property type="protein sequence ID" value="TDT63778.1"/>
    <property type="molecule type" value="Genomic_DNA"/>
</dbReference>
<gene>
    <name evidence="2" type="ORF">EDD71_101205</name>
</gene>
<name>A0A4R7KUD8_9CLOT</name>
<accession>A0A4R7KUD8</accession>
<sequence>MAKVDVKMPEEFLLRLSRLGERTDEIIPKVLEAGGEVMLSKVKSNLQSVIGSGTKYPSRSTGELVDALGLSPAKQDRDGNHNIKVGFTEPRKDGESNAKIANIIE</sequence>
<dbReference type="InterPro" id="IPR010064">
    <property type="entry name" value="HK97-gp10_tail"/>
</dbReference>
<evidence type="ECO:0000256" key="1">
    <source>
        <dbReference type="SAM" id="MobiDB-lite"/>
    </source>
</evidence>
<keyword evidence="3" id="KW-1185">Reference proteome</keyword>
<dbReference type="AlphaFoldDB" id="A0A4R7KUD8"/>
<evidence type="ECO:0000313" key="2">
    <source>
        <dbReference type="EMBL" id="TDT63778.1"/>
    </source>
</evidence>